<evidence type="ECO:0000256" key="5">
    <source>
        <dbReference type="ARBA" id="ARBA00022723"/>
    </source>
</evidence>
<comment type="catalytic activity">
    <reaction evidence="10">
        <text>8-oxo-dGTP + H2O = 8-oxo-dGMP + diphosphate + H(+)</text>
        <dbReference type="Rhea" id="RHEA:31575"/>
        <dbReference type="ChEBI" id="CHEBI:15377"/>
        <dbReference type="ChEBI" id="CHEBI:15378"/>
        <dbReference type="ChEBI" id="CHEBI:33019"/>
        <dbReference type="ChEBI" id="CHEBI:63224"/>
        <dbReference type="ChEBI" id="CHEBI:77896"/>
        <dbReference type="EC" id="3.6.1.55"/>
    </reaction>
</comment>
<keyword evidence="4" id="KW-0235">DNA replication</keyword>
<protein>
    <recommendedName>
        <fullName evidence="13">8-oxo-dGTP diphosphatase</fullName>
        <ecNumber evidence="12">3.6.1.55</ecNumber>
    </recommendedName>
    <alternativeName>
        <fullName evidence="16">7,8-dihydro-8-oxoguanine-triphosphatase</fullName>
    </alternativeName>
    <alternativeName>
        <fullName evidence="15">Mutator protein MutT</fullName>
    </alternativeName>
    <alternativeName>
        <fullName evidence="14">dGTP pyrophosphohydrolase</fullName>
    </alternativeName>
</protein>
<dbReference type="InterPro" id="IPR015797">
    <property type="entry name" value="NUDIX_hydrolase-like_dom_sf"/>
</dbReference>
<name>A0ABR9PX39_9BACT</name>
<comment type="similarity">
    <text evidence="2">Belongs to the Nudix hydrolase family.</text>
</comment>
<dbReference type="CDD" id="cd03425">
    <property type="entry name" value="NUDIX_MutT_NudA_like"/>
    <property type="match status" value="1"/>
</dbReference>
<comment type="cofactor">
    <cofactor evidence="1">
        <name>Mg(2+)</name>
        <dbReference type="ChEBI" id="CHEBI:18420"/>
    </cofactor>
</comment>
<dbReference type="EC" id="3.6.1.55" evidence="12"/>
<dbReference type="InterPro" id="IPR020476">
    <property type="entry name" value="Nudix_hydrolase"/>
</dbReference>
<evidence type="ECO:0000256" key="1">
    <source>
        <dbReference type="ARBA" id="ARBA00001946"/>
    </source>
</evidence>
<dbReference type="PANTHER" id="PTHR47707">
    <property type="entry name" value="8-OXO-DGTP DIPHOSPHATASE"/>
    <property type="match status" value="1"/>
</dbReference>
<dbReference type="PROSITE" id="PS51462">
    <property type="entry name" value="NUDIX"/>
    <property type="match status" value="1"/>
</dbReference>
<dbReference type="Proteomes" id="UP001516472">
    <property type="component" value="Unassembled WGS sequence"/>
</dbReference>
<evidence type="ECO:0000256" key="15">
    <source>
        <dbReference type="ARBA" id="ARBA00041979"/>
    </source>
</evidence>
<keyword evidence="3" id="KW-0515">Mutator protein</keyword>
<evidence type="ECO:0000256" key="7">
    <source>
        <dbReference type="ARBA" id="ARBA00022801"/>
    </source>
</evidence>
<keyword evidence="5" id="KW-0479">Metal-binding</keyword>
<reference evidence="18 19" key="1">
    <citation type="submission" date="2020-02" db="EMBL/GenBank/DDBJ databases">
        <authorList>
            <person name="Babadi Z.K."/>
            <person name="Risdian C."/>
            <person name="Ebrahimipour G.H."/>
            <person name="Wink J."/>
        </authorList>
    </citation>
    <scope>NUCLEOTIDE SEQUENCE [LARGE SCALE GENOMIC DNA]</scope>
    <source>
        <strain evidence="18 19">ZKHCc1 1396</strain>
    </source>
</reference>
<dbReference type="InterPro" id="IPR029119">
    <property type="entry name" value="MutY_C"/>
</dbReference>
<keyword evidence="6" id="KW-0227">DNA damage</keyword>
<dbReference type="PRINTS" id="PR00502">
    <property type="entry name" value="NUDIXFAMILY"/>
</dbReference>
<evidence type="ECO:0000256" key="12">
    <source>
        <dbReference type="ARBA" id="ARBA00038905"/>
    </source>
</evidence>
<dbReference type="PANTHER" id="PTHR47707:SF1">
    <property type="entry name" value="NUDIX HYDROLASE FAMILY PROTEIN"/>
    <property type="match status" value="1"/>
</dbReference>
<sequence>MTRAVPRTVRVVAALIPQPLRDGGPEEGGRRFLVQQRLPGGSRALLWEFPGGKVEAGETDEAALARECREELDVELSVGRRLWEGRHTYPDLTVELVLYAATLVSGEPKPLGAHTLAFHTPPEMQALPFCEADVPLLEDLLAGRMGALD</sequence>
<evidence type="ECO:0000256" key="4">
    <source>
        <dbReference type="ARBA" id="ARBA00022705"/>
    </source>
</evidence>
<dbReference type="Pfam" id="PF14815">
    <property type="entry name" value="NUDIX_4"/>
    <property type="match status" value="1"/>
</dbReference>
<evidence type="ECO:0000256" key="8">
    <source>
        <dbReference type="ARBA" id="ARBA00022842"/>
    </source>
</evidence>
<evidence type="ECO:0000313" key="18">
    <source>
        <dbReference type="EMBL" id="MBE4752496.1"/>
    </source>
</evidence>
<evidence type="ECO:0000313" key="19">
    <source>
        <dbReference type="Proteomes" id="UP001516472"/>
    </source>
</evidence>
<comment type="caution">
    <text evidence="18">The sequence shown here is derived from an EMBL/GenBank/DDBJ whole genome shotgun (WGS) entry which is preliminary data.</text>
</comment>
<dbReference type="RefSeq" id="WP_193429681.1">
    <property type="nucleotide sequence ID" value="NZ_CBCSIP010000147.1"/>
</dbReference>
<keyword evidence="7" id="KW-0378">Hydrolase</keyword>
<comment type="catalytic activity">
    <reaction evidence="11">
        <text>8-oxo-GTP + H2O = 8-oxo-GMP + diphosphate + H(+)</text>
        <dbReference type="Rhea" id="RHEA:67616"/>
        <dbReference type="ChEBI" id="CHEBI:15377"/>
        <dbReference type="ChEBI" id="CHEBI:15378"/>
        <dbReference type="ChEBI" id="CHEBI:33019"/>
        <dbReference type="ChEBI" id="CHEBI:143553"/>
        <dbReference type="ChEBI" id="CHEBI:145694"/>
    </reaction>
</comment>
<dbReference type="InterPro" id="IPR047127">
    <property type="entry name" value="MutT-like"/>
</dbReference>
<dbReference type="Gene3D" id="3.90.79.10">
    <property type="entry name" value="Nucleoside Triphosphate Pyrophosphohydrolase"/>
    <property type="match status" value="1"/>
</dbReference>
<evidence type="ECO:0000256" key="11">
    <source>
        <dbReference type="ARBA" id="ARBA00036904"/>
    </source>
</evidence>
<accession>A0ABR9PX39</accession>
<proteinExistence type="inferred from homology"/>
<dbReference type="EMBL" id="JAAIYO010000012">
    <property type="protein sequence ID" value="MBE4752496.1"/>
    <property type="molecule type" value="Genomic_DNA"/>
</dbReference>
<evidence type="ECO:0000256" key="6">
    <source>
        <dbReference type="ARBA" id="ARBA00022763"/>
    </source>
</evidence>
<evidence type="ECO:0000259" key="17">
    <source>
        <dbReference type="PROSITE" id="PS51462"/>
    </source>
</evidence>
<feature type="domain" description="Nudix hydrolase" evidence="17">
    <location>
        <begin position="7"/>
        <end position="142"/>
    </location>
</feature>
<dbReference type="InterPro" id="IPR000086">
    <property type="entry name" value="NUDIX_hydrolase_dom"/>
</dbReference>
<keyword evidence="9" id="KW-0234">DNA repair</keyword>
<evidence type="ECO:0000256" key="10">
    <source>
        <dbReference type="ARBA" id="ARBA00035861"/>
    </source>
</evidence>
<gene>
    <name evidence="18" type="ORF">G4177_30460</name>
</gene>
<evidence type="ECO:0000256" key="16">
    <source>
        <dbReference type="ARBA" id="ARBA00042798"/>
    </source>
</evidence>
<evidence type="ECO:0000256" key="2">
    <source>
        <dbReference type="ARBA" id="ARBA00005582"/>
    </source>
</evidence>
<keyword evidence="8" id="KW-0460">Magnesium</keyword>
<dbReference type="SUPFAM" id="SSF55811">
    <property type="entry name" value="Nudix"/>
    <property type="match status" value="1"/>
</dbReference>
<evidence type="ECO:0000256" key="9">
    <source>
        <dbReference type="ARBA" id="ARBA00023204"/>
    </source>
</evidence>
<evidence type="ECO:0000256" key="13">
    <source>
        <dbReference type="ARBA" id="ARBA00040794"/>
    </source>
</evidence>
<evidence type="ECO:0000256" key="14">
    <source>
        <dbReference type="ARBA" id="ARBA00041592"/>
    </source>
</evidence>
<evidence type="ECO:0000256" key="3">
    <source>
        <dbReference type="ARBA" id="ARBA00022457"/>
    </source>
</evidence>
<keyword evidence="19" id="KW-1185">Reference proteome</keyword>
<organism evidence="18 19">
    <name type="scientific">Corallococcus soli</name>
    <dbReference type="NCBI Taxonomy" id="2710757"/>
    <lineage>
        <taxon>Bacteria</taxon>
        <taxon>Pseudomonadati</taxon>
        <taxon>Myxococcota</taxon>
        <taxon>Myxococcia</taxon>
        <taxon>Myxococcales</taxon>
        <taxon>Cystobacterineae</taxon>
        <taxon>Myxococcaceae</taxon>
        <taxon>Corallococcus</taxon>
    </lineage>
</organism>